<evidence type="ECO:0000313" key="1">
    <source>
        <dbReference type="EMBL" id="MCW6507221.1"/>
    </source>
</evidence>
<dbReference type="Proteomes" id="UP001165667">
    <property type="component" value="Unassembled WGS sequence"/>
</dbReference>
<accession>A0AA41YRI7</accession>
<sequence length="133" mass="13786">MSYFSGFKTHCDGPGRAIQPPGRAGLAKRRLSWLLAAGVFWTVGHAEADTAVNCGGFAMLGGAQIVCSQVQSQAPTQFCTFSWALLTTGGAVNTTQGSFLLPPGASDVTVYQGAGFATALSEPIVLCQGKKSR</sequence>
<protein>
    <submittedName>
        <fullName evidence="1">Uncharacterized protein</fullName>
    </submittedName>
</protein>
<dbReference type="EMBL" id="JAMOIM010000002">
    <property type="protein sequence ID" value="MCW6507221.1"/>
    <property type="molecule type" value="Genomic_DNA"/>
</dbReference>
<organism evidence="1 2">
    <name type="scientific">Lichenifustis flavocetrariae</name>
    <dbReference type="NCBI Taxonomy" id="2949735"/>
    <lineage>
        <taxon>Bacteria</taxon>
        <taxon>Pseudomonadati</taxon>
        <taxon>Pseudomonadota</taxon>
        <taxon>Alphaproteobacteria</taxon>
        <taxon>Hyphomicrobiales</taxon>
        <taxon>Lichenihabitantaceae</taxon>
        <taxon>Lichenifustis</taxon>
    </lineage>
</organism>
<keyword evidence="2" id="KW-1185">Reference proteome</keyword>
<comment type="caution">
    <text evidence="1">The sequence shown here is derived from an EMBL/GenBank/DDBJ whole genome shotgun (WGS) entry which is preliminary data.</text>
</comment>
<proteinExistence type="predicted"/>
<reference evidence="1" key="1">
    <citation type="submission" date="2022-05" db="EMBL/GenBank/DDBJ databases">
        <authorList>
            <person name="Pankratov T."/>
        </authorList>
    </citation>
    <scope>NUCLEOTIDE SEQUENCE</scope>
    <source>
        <strain evidence="1">BP6-180914</strain>
    </source>
</reference>
<name>A0AA41YRI7_9HYPH</name>
<gene>
    <name evidence="1" type="ORF">M8523_04225</name>
</gene>
<dbReference type="RefSeq" id="WP_282583590.1">
    <property type="nucleotide sequence ID" value="NZ_JAMOIM010000002.1"/>
</dbReference>
<dbReference type="AlphaFoldDB" id="A0AA41YRI7"/>
<evidence type="ECO:0000313" key="2">
    <source>
        <dbReference type="Proteomes" id="UP001165667"/>
    </source>
</evidence>